<dbReference type="SMART" id="SM00849">
    <property type="entry name" value="Lactamase_B"/>
    <property type="match status" value="1"/>
</dbReference>
<dbReference type="GO" id="GO:0017001">
    <property type="term" value="P:antibiotic catabolic process"/>
    <property type="evidence" value="ECO:0007669"/>
    <property type="project" value="UniProtKB-ARBA"/>
</dbReference>
<dbReference type="RefSeq" id="WP_189043772.1">
    <property type="nucleotide sequence ID" value="NZ_BMJQ01000003.1"/>
</dbReference>
<dbReference type="SUPFAM" id="SSF56281">
    <property type="entry name" value="Metallo-hydrolase/oxidoreductase"/>
    <property type="match status" value="1"/>
</dbReference>
<dbReference type="Proteomes" id="UP000646365">
    <property type="component" value="Unassembled WGS sequence"/>
</dbReference>
<gene>
    <name evidence="3" type="ORF">GCM10011611_12880</name>
</gene>
<dbReference type="PANTHER" id="PTHR42951">
    <property type="entry name" value="METALLO-BETA-LACTAMASE DOMAIN-CONTAINING"/>
    <property type="match status" value="1"/>
</dbReference>
<dbReference type="Gene3D" id="3.60.15.10">
    <property type="entry name" value="Ribonuclease Z/Hydroxyacylglutathione hydrolase-like"/>
    <property type="match status" value="1"/>
</dbReference>
<evidence type="ECO:0000313" key="4">
    <source>
        <dbReference type="Proteomes" id="UP000646365"/>
    </source>
</evidence>
<comment type="similarity">
    <text evidence="1">Belongs to the metallo-beta-lactamase superfamily. Class-B beta-lactamase family.</text>
</comment>
<protein>
    <submittedName>
        <fullName evidence="3">MBL fold metallo-hydrolase</fullName>
    </submittedName>
</protein>
<dbReference type="EMBL" id="BMJQ01000003">
    <property type="protein sequence ID" value="GGF08828.1"/>
    <property type="molecule type" value="Genomic_DNA"/>
</dbReference>
<evidence type="ECO:0000313" key="3">
    <source>
        <dbReference type="EMBL" id="GGF08828.1"/>
    </source>
</evidence>
<dbReference type="Pfam" id="PF00753">
    <property type="entry name" value="Lactamase_B"/>
    <property type="match status" value="1"/>
</dbReference>
<sequence>MHRLGSTLRVVRPAPCVLGFYDGRIAGVRAHSDGPNWLDDGAFALGICAYAVVDGDEALVFDTHISRAHAAIIRRTLEEQGVTRIRVALSHWHADHIAGNEVFADCEIIANELTAQALEANRVKLETRDPPIRPLVLPNRLFAGTLALTVGTVAVELRQVDIHSHDGTVLFLPETGLLLAGDALEDPVTYVAEPARLSHHLADLRRLAGWPIARILPSHGALEVIEAGGYDKRFIEASLRYVERLERCRAAPELADPDLRTFAADAFAAGAISYFAPYEAVHRANLAAVGAARA</sequence>
<reference evidence="3" key="2">
    <citation type="submission" date="2020-09" db="EMBL/GenBank/DDBJ databases">
        <authorList>
            <person name="Sun Q."/>
            <person name="Zhou Y."/>
        </authorList>
    </citation>
    <scope>NUCLEOTIDE SEQUENCE</scope>
    <source>
        <strain evidence="3">CGMCC 1.15725</strain>
    </source>
</reference>
<dbReference type="InterPro" id="IPR036866">
    <property type="entry name" value="RibonucZ/Hydroxyglut_hydro"/>
</dbReference>
<dbReference type="AlphaFoldDB" id="A0A8J2YQV2"/>
<dbReference type="InterPro" id="IPR001279">
    <property type="entry name" value="Metallo-B-lactamas"/>
</dbReference>
<evidence type="ECO:0000256" key="1">
    <source>
        <dbReference type="ARBA" id="ARBA00005250"/>
    </source>
</evidence>
<name>A0A8J2YQV2_9PROT</name>
<organism evidence="3 4">
    <name type="scientific">Aliidongia dinghuensis</name>
    <dbReference type="NCBI Taxonomy" id="1867774"/>
    <lineage>
        <taxon>Bacteria</taxon>
        <taxon>Pseudomonadati</taxon>
        <taxon>Pseudomonadota</taxon>
        <taxon>Alphaproteobacteria</taxon>
        <taxon>Rhodospirillales</taxon>
        <taxon>Dongiaceae</taxon>
        <taxon>Aliidongia</taxon>
    </lineage>
</organism>
<keyword evidence="4" id="KW-1185">Reference proteome</keyword>
<reference evidence="3" key="1">
    <citation type="journal article" date="2014" name="Int. J. Syst. Evol. Microbiol.">
        <title>Complete genome sequence of Corynebacterium casei LMG S-19264T (=DSM 44701T), isolated from a smear-ripened cheese.</title>
        <authorList>
            <consortium name="US DOE Joint Genome Institute (JGI-PGF)"/>
            <person name="Walter F."/>
            <person name="Albersmeier A."/>
            <person name="Kalinowski J."/>
            <person name="Ruckert C."/>
        </authorList>
    </citation>
    <scope>NUCLEOTIDE SEQUENCE</scope>
    <source>
        <strain evidence="3">CGMCC 1.15725</strain>
    </source>
</reference>
<dbReference type="InterPro" id="IPR050855">
    <property type="entry name" value="NDM-1-like"/>
</dbReference>
<comment type="caution">
    <text evidence="3">The sequence shown here is derived from an EMBL/GenBank/DDBJ whole genome shotgun (WGS) entry which is preliminary data.</text>
</comment>
<accession>A0A8J2YQV2</accession>
<proteinExistence type="inferred from homology"/>
<evidence type="ECO:0000259" key="2">
    <source>
        <dbReference type="SMART" id="SM00849"/>
    </source>
</evidence>
<dbReference type="PANTHER" id="PTHR42951:SF4">
    <property type="entry name" value="ACYL-COENZYME A THIOESTERASE MBLAC2"/>
    <property type="match status" value="1"/>
</dbReference>
<feature type="domain" description="Metallo-beta-lactamase" evidence="2">
    <location>
        <begin position="46"/>
        <end position="219"/>
    </location>
</feature>